<dbReference type="Proteomes" id="UP001176941">
    <property type="component" value="Unassembled WGS sequence"/>
</dbReference>
<evidence type="ECO:0000313" key="2">
    <source>
        <dbReference type="Proteomes" id="UP001176941"/>
    </source>
</evidence>
<protein>
    <submittedName>
        <fullName evidence="1">Uncharacterized protein</fullName>
    </submittedName>
</protein>
<accession>A0ABN8XLZ6</accession>
<organism evidence="1 2">
    <name type="scientific">Rangifer tarandus platyrhynchus</name>
    <name type="common">Svalbard reindeer</name>
    <dbReference type="NCBI Taxonomy" id="3082113"/>
    <lineage>
        <taxon>Eukaryota</taxon>
        <taxon>Metazoa</taxon>
        <taxon>Chordata</taxon>
        <taxon>Craniata</taxon>
        <taxon>Vertebrata</taxon>
        <taxon>Euteleostomi</taxon>
        <taxon>Mammalia</taxon>
        <taxon>Eutheria</taxon>
        <taxon>Laurasiatheria</taxon>
        <taxon>Artiodactyla</taxon>
        <taxon>Ruminantia</taxon>
        <taxon>Pecora</taxon>
        <taxon>Cervidae</taxon>
        <taxon>Odocoileinae</taxon>
        <taxon>Rangifer</taxon>
    </lineage>
</organism>
<comment type="caution">
    <text evidence="1">The sequence shown here is derived from an EMBL/GenBank/DDBJ whole genome shotgun (WGS) entry which is preliminary data.</text>
</comment>
<gene>
    <name evidence="1" type="ORF">MRATA1EN1_LOCUS31218</name>
</gene>
<dbReference type="EMBL" id="CATKSN020000440">
    <property type="protein sequence ID" value="CAI9149600.1"/>
    <property type="molecule type" value="Genomic_DNA"/>
</dbReference>
<name>A0ABN8XLZ6_RANTA</name>
<reference evidence="1" key="1">
    <citation type="submission" date="2023-04" db="EMBL/GenBank/DDBJ databases">
        <authorList>
            <consortium name="ELIXIR-Norway"/>
        </authorList>
    </citation>
    <scope>NUCLEOTIDE SEQUENCE [LARGE SCALE GENOMIC DNA]</scope>
</reference>
<keyword evidence="2" id="KW-1185">Reference proteome</keyword>
<sequence length="133" mass="14644">MFSLKIPRGGFLISLCRTQLWPPTPQRQQGAPLVHHQLQREVRAAPPSPVLGSWEQSEGDTGAQSSCRQGVTWQLCIPVGCSLVLSVPASLGVPESGVPQDLEPWDPGLPQAPFLNLSWRFCSFFCVCFQFPK</sequence>
<evidence type="ECO:0000313" key="1">
    <source>
        <dbReference type="EMBL" id="CAI9149600.1"/>
    </source>
</evidence>
<proteinExistence type="predicted"/>